<evidence type="ECO:0000313" key="1">
    <source>
        <dbReference type="EMBL" id="GFC79854.1"/>
    </source>
</evidence>
<feature type="non-terminal residue" evidence="1">
    <location>
        <position position="39"/>
    </location>
</feature>
<organism evidence="1">
    <name type="scientific">Tanacetum cinerariifolium</name>
    <name type="common">Dalmatian daisy</name>
    <name type="synonym">Chrysanthemum cinerariifolium</name>
    <dbReference type="NCBI Taxonomy" id="118510"/>
    <lineage>
        <taxon>Eukaryota</taxon>
        <taxon>Viridiplantae</taxon>
        <taxon>Streptophyta</taxon>
        <taxon>Embryophyta</taxon>
        <taxon>Tracheophyta</taxon>
        <taxon>Spermatophyta</taxon>
        <taxon>Magnoliopsida</taxon>
        <taxon>eudicotyledons</taxon>
        <taxon>Gunneridae</taxon>
        <taxon>Pentapetalae</taxon>
        <taxon>asterids</taxon>
        <taxon>campanulids</taxon>
        <taxon>Asterales</taxon>
        <taxon>Asteraceae</taxon>
        <taxon>Asteroideae</taxon>
        <taxon>Anthemideae</taxon>
        <taxon>Anthemidinae</taxon>
        <taxon>Tanacetum</taxon>
    </lineage>
</organism>
<proteinExistence type="predicted"/>
<reference evidence="1" key="1">
    <citation type="journal article" date="2019" name="Sci. Rep.">
        <title>Draft genome of Tanacetum cinerariifolium, the natural source of mosquito coil.</title>
        <authorList>
            <person name="Yamashiro T."/>
            <person name="Shiraishi A."/>
            <person name="Satake H."/>
            <person name="Nakayama K."/>
        </authorList>
    </citation>
    <scope>NUCLEOTIDE SEQUENCE</scope>
</reference>
<protein>
    <submittedName>
        <fullName evidence="1">Uncharacterized protein</fullName>
    </submittedName>
</protein>
<dbReference type="AlphaFoldDB" id="A0A699RA46"/>
<gene>
    <name evidence="1" type="ORF">Tci_851824</name>
</gene>
<accession>A0A699RA46</accession>
<dbReference type="EMBL" id="BKCJ011072344">
    <property type="protein sequence ID" value="GFC79854.1"/>
    <property type="molecule type" value="Genomic_DNA"/>
</dbReference>
<comment type="caution">
    <text evidence="1">The sequence shown here is derived from an EMBL/GenBank/DDBJ whole genome shotgun (WGS) entry which is preliminary data.</text>
</comment>
<feature type="non-terminal residue" evidence="1">
    <location>
        <position position="1"/>
    </location>
</feature>
<name>A0A699RA46_TANCI</name>
<sequence>TSAQRSESPSSITSFFDMEIASLKAEMAEINKNLIRVLQ</sequence>